<dbReference type="EMBL" id="KR029595">
    <property type="protein sequence ID" value="AKH47484.1"/>
    <property type="molecule type" value="Genomic_DNA"/>
</dbReference>
<reference evidence="1" key="2">
    <citation type="submission" date="2015-03" db="EMBL/GenBank/DDBJ databases">
        <authorList>
            <person name="Chow C.-E.T."/>
            <person name="Winget D.M."/>
            <person name="White R.A.III."/>
            <person name="Hallam S.J."/>
            <person name="Suttle C.A."/>
        </authorList>
    </citation>
    <scope>NUCLEOTIDE SEQUENCE</scope>
    <source>
        <strain evidence="1">H4084948</strain>
    </source>
</reference>
<evidence type="ECO:0000313" key="1">
    <source>
        <dbReference type="EMBL" id="AKH47484.1"/>
    </source>
</evidence>
<reference evidence="1" key="1">
    <citation type="journal article" date="2015" name="Front. Microbiol.">
        <title>Combining genomic sequencing methods to explore viral diversity and reveal potential virus-host interactions.</title>
        <authorList>
            <person name="Chow C.E."/>
            <person name="Winget D.M."/>
            <person name="White R.A.III."/>
            <person name="Hallam S.J."/>
            <person name="Suttle C.A."/>
        </authorList>
    </citation>
    <scope>NUCLEOTIDE SEQUENCE</scope>
    <source>
        <strain evidence="1">H4084948</strain>
    </source>
</reference>
<accession>A0A0F7L4M8</accession>
<proteinExistence type="predicted"/>
<name>A0A0F7L4M8_9VIRU</name>
<protein>
    <submittedName>
        <fullName evidence="1">Uncharacterized protein</fullName>
    </submittedName>
</protein>
<organism evidence="1">
    <name type="scientific">uncultured marine virus</name>
    <dbReference type="NCBI Taxonomy" id="186617"/>
    <lineage>
        <taxon>Viruses</taxon>
        <taxon>environmental samples</taxon>
    </lineage>
</organism>
<sequence>MKLIIEEIEEMQKRVDNIIDENCDKETFDYEIMELRDSLNWLQSKFNELVTTNEPIR</sequence>